<dbReference type="EMBL" id="ML987190">
    <property type="protein sequence ID" value="KAF2254410.1"/>
    <property type="molecule type" value="Genomic_DNA"/>
</dbReference>
<organism evidence="3 4">
    <name type="scientific">Trematosphaeria pertusa</name>
    <dbReference type="NCBI Taxonomy" id="390896"/>
    <lineage>
        <taxon>Eukaryota</taxon>
        <taxon>Fungi</taxon>
        <taxon>Dikarya</taxon>
        <taxon>Ascomycota</taxon>
        <taxon>Pezizomycotina</taxon>
        <taxon>Dothideomycetes</taxon>
        <taxon>Pleosporomycetidae</taxon>
        <taxon>Pleosporales</taxon>
        <taxon>Massarineae</taxon>
        <taxon>Trematosphaeriaceae</taxon>
        <taxon>Trematosphaeria</taxon>
    </lineage>
</organism>
<feature type="region of interest" description="Disordered" evidence="1">
    <location>
        <begin position="173"/>
        <end position="196"/>
    </location>
</feature>
<name>A0A6A6IXQ3_9PLEO</name>
<feature type="compositionally biased region" description="Basic and acidic residues" evidence="1">
    <location>
        <begin position="91"/>
        <end position="101"/>
    </location>
</feature>
<feature type="compositionally biased region" description="Polar residues" evidence="1">
    <location>
        <begin position="62"/>
        <end position="73"/>
    </location>
</feature>
<feature type="compositionally biased region" description="Polar residues" evidence="1">
    <location>
        <begin position="176"/>
        <end position="188"/>
    </location>
</feature>
<dbReference type="Proteomes" id="UP000800094">
    <property type="component" value="Unassembled WGS sequence"/>
</dbReference>
<accession>A0A6A6IXQ3</accession>
<evidence type="ECO:0000256" key="1">
    <source>
        <dbReference type="SAM" id="MobiDB-lite"/>
    </source>
</evidence>
<evidence type="ECO:0000259" key="2">
    <source>
        <dbReference type="Pfam" id="PF25545"/>
    </source>
</evidence>
<proteinExistence type="predicted"/>
<evidence type="ECO:0000313" key="4">
    <source>
        <dbReference type="Proteomes" id="UP000800094"/>
    </source>
</evidence>
<dbReference type="OrthoDB" id="5426775at2759"/>
<dbReference type="Pfam" id="PF25545">
    <property type="entry name" value="DUF7924"/>
    <property type="match status" value="1"/>
</dbReference>
<evidence type="ECO:0000313" key="3">
    <source>
        <dbReference type="EMBL" id="KAF2254410.1"/>
    </source>
</evidence>
<feature type="compositionally biased region" description="Pro residues" evidence="1">
    <location>
        <begin position="38"/>
        <end position="54"/>
    </location>
</feature>
<gene>
    <name evidence="3" type="ORF">BU26DRAFT_137709</name>
</gene>
<dbReference type="AlphaFoldDB" id="A0A6A6IXQ3"/>
<keyword evidence="4" id="KW-1185">Reference proteome</keyword>
<protein>
    <recommendedName>
        <fullName evidence="2">DUF7924 domain-containing protein</fullName>
    </recommendedName>
</protein>
<dbReference type="RefSeq" id="XP_033689414.1">
    <property type="nucleotide sequence ID" value="XM_033819775.1"/>
</dbReference>
<feature type="domain" description="DUF7924" evidence="2">
    <location>
        <begin position="219"/>
        <end position="455"/>
    </location>
</feature>
<feature type="region of interest" description="Disordered" evidence="1">
    <location>
        <begin position="1"/>
        <end position="132"/>
    </location>
</feature>
<sequence length="463" mass="51936">MRRDAEPPNPMKHSRKRAREHDSESPRRHRRPRFGAAPPAPPPAQPEAPSPPTLAPTTASSKHVNPSSSQRPQTPFEAEPNARKQPSKAQSEPKRSKRALDDPDCDQSATKRRRRSPPASEPRVAEPRAAEPQGTWFLNHWLEITPQSRVVQEKVEGSGVIPTIAELPELEAGRDQMSQQDAESTQAPGSAVSERLKTSSPMYRGSLKMNGIVIDKFGTEIPRDVEELVTKHVRKARTSPPLGEDKKASIRRKIEEVWDSPEPTVSDIITAPLFNLAHPALAPGRDILWSSKPLPRSTDYPLVTPKTDRHLGFQPTLRSEWTRAELAVADHPKVRPYSQPTRENLFPSFLFELKSEATGGTLYGAKGQLATAGFHRVSSLMWILEQIDPNRTQSSCDAIVFSIAICQREAVAHVHYYNPKDQTFHMSYIDSFYFAKDVQGCHDYAQNVVDWLLETQQPIVRTH</sequence>
<reference evidence="3" key="1">
    <citation type="journal article" date="2020" name="Stud. Mycol.">
        <title>101 Dothideomycetes genomes: a test case for predicting lifestyles and emergence of pathogens.</title>
        <authorList>
            <person name="Haridas S."/>
            <person name="Albert R."/>
            <person name="Binder M."/>
            <person name="Bloem J."/>
            <person name="Labutti K."/>
            <person name="Salamov A."/>
            <person name="Andreopoulos B."/>
            <person name="Baker S."/>
            <person name="Barry K."/>
            <person name="Bills G."/>
            <person name="Bluhm B."/>
            <person name="Cannon C."/>
            <person name="Castanera R."/>
            <person name="Culley D."/>
            <person name="Daum C."/>
            <person name="Ezra D."/>
            <person name="Gonzalez J."/>
            <person name="Henrissat B."/>
            <person name="Kuo A."/>
            <person name="Liang C."/>
            <person name="Lipzen A."/>
            <person name="Lutzoni F."/>
            <person name="Magnuson J."/>
            <person name="Mondo S."/>
            <person name="Nolan M."/>
            <person name="Ohm R."/>
            <person name="Pangilinan J."/>
            <person name="Park H.-J."/>
            <person name="Ramirez L."/>
            <person name="Alfaro M."/>
            <person name="Sun H."/>
            <person name="Tritt A."/>
            <person name="Yoshinaga Y."/>
            <person name="Zwiers L.-H."/>
            <person name="Turgeon B."/>
            <person name="Goodwin S."/>
            <person name="Spatafora J."/>
            <person name="Crous P."/>
            <person name="Grigoriev I."/>
        </authorList>
    </citation>
    <scope>NUCLEOTIDE SEQUENCE</scope>
    <source>
        <strain evidence="3">CBS 122368</strain>
    </source>
</reference>
<dbReference type="InterPro" id="IPR057684">
    <property type="entry name" value="DUF7924"/>
</dbReference>
<dbReference type="GeneID" id="54573105"/>